<gene>
    <name evidence="1" type="ORF">ERS852574_01556</name>
</gene>
<evidence type="ECO:0000313" key="1">
    <source>
        <dbReference type="EMBL" id="CUM91634.1"/>
    </source>
</evidence>
<sequence length="156" mass="17410">MGHYNNATICLNGHVVSKYQANYQKFCSKCGKETYSKCPECNSPIHGKYEVDGIVDLSGSYNRPDYCYNCGAPYPWTKIILDNAVMLVSLEDELDESMKELIKTAIPDLITETPATPIAIAKYKKGIKCAGDILKNSMRQLLIDVVSETVKKSLFQ</sequence>
<evidence type="ECO:0000313" key="2">
    <source>
        <dbReference type="Proteomes" id="UP000095727"/>
    </source>
</evidence>
<protein>
    <submittedName>
        <fullName evidence="1">Uncharacterized protein conserved in bacteria</fullName>
    </submittedName>
</protein>
<proteinExistence type="predicted"/>
<name>A0A173SLT7_9FIRM</name>
<dbReference type="InterPro" id="IPR016891">
    <property type="entry name" value="DUF2321"/>
</dbReference>
<organism evidence="1 2">
    <name type="scientific">Coprococcus comes</name>
    <dbReference type="NCBI Taxonomy" id="410072"/>
    <lineage>
        <taxon>Bacteria</taxon>
        <taxon>Bacillati</taxon>
        <taxon>Bacillota</taxon>
        <taxon>Clostridia</taxon>
        <taxon>Lachnospirales</taxon>
        <taxon>Lachnospiraceae</taxon>
        <taxon>Coprococcus</taxon>
    </lineage>
</organism>
<dbReference type="OrthoDB" id="2328009at2"/>
<reference evidence="1 2" key="1">
    <citation type="submission" date="2015-09" db="EMBL/GenBank/DDBJ databases">
        <authorList>
            <consortium name="Pathogen Informatics"/>
        </authorList>
    </citation>
    <scope>NUCLEOTIDE SEQUENCE [LARGE SCALE GENOMIC DNA]</scope>
    <source>
        <strain evidence="1 2">2789STDY5834962</strain>
    </source>
</reference>
<dbReference type="Proteomes" id="UP000095727">
    <property type="component" value="Unassembled WGS sequence"/>
</dbReference>
<dbReference type="EMBL" id="CYXR01000009">
    <property type="protein sequence ID" value="CUM91634.1"/>
    <property type="molecule type" value="Genomic_DNA"/>
</dbReference>
<dbReference type="RefSeq" id="WP_044921335.1">
    <property type="nucleotide sequence ID" value="NZ_CYXR01000009.1"/>
</dbReference>
<dbReference type="AlphaFoldDB" id="A0A173SLT7"/>
<accession>A0A173SLT7</accession>
<dbReference type="Pfam" id="PF10083">
    <property type="entry name" value="DUF2321"/>
    <property type="match status" value="1"/>
</dbReference>